<dbReference type="AlphaFoldDB" id="A0A382Y7I2"/>
<feature type="compositionally biased region" description="Basic and acidic residues" evidence="1">
    <location>
        <begin position="157"/>
        <end position="178"/>
    </location>
</feature>
<evidence type="ECO:0000313" key="3">
    <source>
        <dbReference type="EMBL" id="SVD79090.1"/>
    </source>
</evidence>
<dbReference type="Pfam" id="PF00270">
    <property type="entry name" value="DEAD"/>
    <property type="match status" value="1"/>
</dbReference>
<dbReference type="SUPFAM" id="SSF52540">
    <property type="entry name" value="P-loop containing nucleoside triphosphate hydrolases"/>
    <property type="match status" value="2"/>
</dbReference>
<feature type="region of interest" description="Disordered" evidence="1">
    <location>
        <begin position="155"/>
        <end position="178"/>
    </location>
</feature>
<organism evidence="3">
    <name type="scientific">marine metagenome</name>
    <dbReference type="NCBI Taxonomy" id="408172"/>
    <lineage>
        <taxon>unclassified sequences</taxon>
        <taxon>metagenomes</taxon>
        <taxon>ecological metagenomes</taxon>
    </lineage>
</organism>
<dbReference type="GO" id="GO:0005524">
    <property type="term" value="F:ATP binding"/>
    <property type="evidence" value="ECO:0007669"/>
    <property type="project" value="InterPro"/>
</dbReference>
<feature type="non-terminal residue" evidence="3">
    <location>
        <position position="1"/>
    </location>
</feature>
<evidence type="ECO:0000256" key="1">
    <source>
        <dbReference type="SAM" id="MobiDB-lite"/>
    </source>
</evidence>
<proteinExistence type="predicted"/>
<feature type="domain" description="DEAD/DEAH-box helicase" evidence="2">
    <location>
        <begin position="106"/>
        <end position="146"/>
    </location>
</feature>
<protein>
    <recommendedName>
        <fullName evidence="2">DEAD/DEAH-box helicase domain-containing protein</fullName>
    </recommendedName>
</protein>
<gene>
    <name evidence="3" type="ORF">METZ01_LOCUS431944</name>
</gene>
<feature type="non-terminal residue" evidence="3">
    <location>
        <position position="178"/>
    </location>
</feature>
<reference evidence="3" key="1">
    <citation type="submission" date="2018-05" db="EMBL/GenBank/DDBJ databases">
        <authorList>
            <person name="Lanie J.A."/>
            <person name="Ng W.-L."/>
            <person name="Kazmierczak K.M."/>
            <person name="Andrzejewski T.M."/>
            <person name="Davidsen T.M."/>
            <person name="Wayne K.J."/>
            <person name="Tettelin H."/>
            <person name="Glass J.I."/>
            <person name="Rusch D."/>
            <person name="Podicherti R."/>
            <person name="Tsui H.-C.T."/>
            <person name="Winkler M.E."/>
        </authorList>
    </citation>
    <scope>NUCLEOTIDE SEQUENCE</scope>
</reference>
<accession>A0A382Y7I2</accession>
<sequence length="178" mass="20666">VKEKFQEHDLLGIFESLKKSFILYLDTAFSLRNDSLKAERRDLLENTNCFWQDPYLELIPEYESSGKKLSDIKSVFTQKGYSQKEAEEIVNVLSDSLLPSEAVLHEHQVKMLEQYLEEKNTLITSGTGSGKTEAFLIPLISYLIKDSSNWTKPNPIPDHHQDWWKNNDWKDSNSGRKQ</sequence>
<dbReference type="InterPro" id="IPR011545">
    <property type="entry name" value="DEAD/DEAH_box_helicase_dom"/>
</dbReference>
<name>A0A382Y7I2_9ZZZZ</name>
<evidence type="ECO:0000259" key="2">
    <source>
        <dbReference type="Pfam" id="PF00270"/>
    </source>
</evidence>
<dbReference type="GO" id="GO:0003676">
    <property type="term" value="F:nucleic acid binding"/>
    <property type="evidence" value="ECO:0007669"/>
    <property type="project" value="InterPro"/>
</dbReference>
<dbReference type="Gene3D" id="3.40.50.300">
    <property type="entry name" value="P-loop containing nucleotide triphosphate hydrolases"/>
    <property type="match status" value="1"/>
</dbReference>
<dbReference type="InterPro" id="IPR027417">
    <property type="entry name" value="P-loop_NTPase"/>
</dbReference>
<dbReference type="EMBL" id="UINC01173472">
    <property type="protein sequence ID" value="SVD79090.1"/>
    <property type="molecule type" value="Genomic_DNA"/>
</dbReference>